<accession>A0A7J6UWT0</accession>
<dbReference type="Proteomes" id="UP000554482">
    <property type="component" value="Unassembled WGS sequence"/>
</dbReference>
<name>A0A7J6UWT0_THATH</name>
<dbReference type="OrthoDB" id="1921870at2759"/>
<reference evidence="1 2" key="1">
    <citation type="submission" date="2020-06" db="EMBL/GenBank/DDBJ databases">
        <title>Transcriptomic and genomic resources for Thalictrum thalictroides and T. hernandezii: Facilitating candidate gene discovery in an emerging model plant lineage.</title>
        <authorList>
            <person name="Arias T."/>
            <person name="Riano-Pachon D.M."/>
            <person name="Di Stilio V.S."/>
        </authorList>
    </citation>
    <scope>NUCLEOTIDE SEQUENCE [LARGE SCALE GENOMIC DNA]</scope>
    <source>
        <strain evidence="2">cv. WT478/WT964</strain>
        <tissue evidence="1">Leaves</tissue>
    </source>
</reference>
<proteinExistence type="predicted"/>
<comment type="caution">
    <text evidence="1">The sequence shown here is derived from an EMBL/GenBank/DDBJ whole genome shotgun (WGS) entry which is preliminary data.</text>
</comment>
<dbReference type="AlphaFoldDB" id="A0A7J6UWT0"/>
<protein>
    <submittedName>
        <fullName evidence="1">Uncharacterized protein</fullName>
    </submittedName>
</protein>
<gene>
    <name evidence="1" type="ORF">FRX31_033515</name>
</gene>
<evidence type="ECO:0000313" key="1">
    <source>
        <dbReference type="EMBL" id="KAF5176898.1"/>
    </source>
</evidence>
<keyword evidence="2" id="KW-1185">Reference proteome</keyword>
<organism evidence="1 2">
    <name type="scientific">Thalictrum thalictroides</name>
    <name type="common">Rue-anemone</name>
    <name type="synonym">Anemone thalictroides</name>
    <dbReference type="NCBI Taxonomy" id="46969"/>
    <lineage>
        <taxon>Eukaryota</taxon>
        <taxon>Viridiplantae</taxon>
        <taxon>Streptophyta</taxon>
        <taxon>Embryophyta</taxon>
        <taxon>Tracheophyta</taxon>
        <taxon>Spermatophyta</taxon>
        <taxon>Magnoliopsida</taxon>
        <taxon>Ranunculales</taxon>
        <taxon>Ranunculaceae</taxon>
        <taxon>Thalictroideae</taxon>
        <taxon>Thalictrum</taxon>
    </lineage>
</organism>
<sequence>MYISGADVVPPKRRGRAANGSVKRFKKGNNGQRPRIVIKDGMMTPLSFNIDLHLPHVRKVVDTFLGQRFRDYRHTIHKHYRSFGDDDTNRRKKPFDNVGQEAWISICDWFASEKFQKLGKKNSVNRKENKSNHCSGTKSFMRFRAEKGEMINIQSDPNALIDGVAPTEEVIFEKVLGVRPHYTRGMGHGKMPVLSYVSLNDNHPAVEEFRRSTTEAIRRAEEADRCVEAPERRAEDQN</sequence>
<evidence type="ECO:0000313" key="2">
    <source>
        <dbReference type="Proteomes" id="UP000554482"/>
    </source>
</evidence>
<dbReference type="EMBL" id="JABWDY010042109">
    <property type="protein sequence ID" value="KAF5176898.1"/>
    <property type="molecule type" value="Genomic_DNA"/>
</dbReference>